<dbReference type="Proteomes" id="UP000234681">
    <property type="component" value="Chromosome 14"/>
</dbReference>
<gene>
    <name evidence="1" type="ORF">rCG_37916</name>
</gene>
<organism evidence="1 2">
    <name type="scientific">Rattus norvegicus</name>
    <name type="common">Rat</name>
    <dbReference type="NCBI Taxonomy" id="10116"/>
    <lineage>
        <taxon>Eukaryota</taxon>
        <taxon>Metazoa</taxon>
        <taxon>Chordata</taxon>
        <taxon>Craniata</taxon>
        <taxon>Vertebrata</taxon>
        <taxon>Euteleostomi</taxon>
        <taxon>Mammalia</taxon>
        <taxon>Eutheria</taxon>
        <taxon>Euarchontoglires</taxon>
        <taxon>Glires</taxon>
        <taxon>Rodentia</taxon>
        <taxon>Myomorpha</taxon>
        <taxon>Muroidea</taxon>
        <taxon>Muridae</taxon>
        <taxon>Murinae</taxon>
        <taxon>Rattus</taxon>
    </lineage>
</organism>
<dbReference type="EMBL" id="CH474022">
    <property type="protein sequence ID" value="EDL99502.1"/>
    <property type="molecule type" value="Genomic_DNA"/>
</dbReference>
<proteinExistence type="predicted"/>
<name>A6K5T2_RAT</name>
<reference evidence="2" key="1">
    <citation type="submission" date="2005-09" db="EMBL/GenBank/DDBJ databases">
        <authorList>
            <person name="Mural R.J."/>
            <person name="Li P.W."/>
            <person name="Adams M.D."/>
            <person name="Amanatides P.G."/>
            <person name="Baden-Tillson H."/>
            <person name="Barnstead M."/>
            <person name="Chin S.H."/>
            <person name="Dew I."/>
            <person name="Evans C.A."/>
            <person name="Ferriera S."/>
            <person name="Flanigan M."/>
            <person name="Fosler C."/>
            <person name="Glodek A."/>
            <person name="Gu Z."/>
            <person name="Holt R.A."/>
            <person name="Jennings D."/>
            <person name="Kraft C.L."/>
            <person name="Lu F."/>
            <person name="Nguyen T."/>
            <person name="Nusskern D.R."/>
            <person name="Pfannkoch C.M."/>
            <person name="Sitter C."/>
            <person name="Sutton G.G."/>
            <person name="Venter J.C."/>
            <person name="Wang Z."/>
            <person name="Woodage T."/>
            <person name="Zheng X.H."/>
            <person name="Zhong F."/>
        </authorList>
    </citation>
    <scope>NUCLEOTIDE SEQUENCE [LARGE SCALE GENOMIC DNA]</scope>
    <source>
        <strain>BN</strain>
        <strain evidence="2">Sprague-Dawley</strain>
    </source>
</reference>
<accession>A6K5T2</accession>
<evidence type="ECO:0000313" key="2">
    <source>
        <dbReference type="Proteomes" id="UP000234681"/>
    </source>
</evidence>
<dbReference type="AlphaFoldDB" id="A6K5T2"/>
<sequence>MVPCCGRGSGIHRDPSASASCVLSLKERQQAGLCFCMYVCHHFKGCACLHLLHICVCQTLR</sequence>
<protein>
    <submittedName>
        <fullName evidence="1">RCG37916</fullName>
    </submittedName>
</protein>
<evidence type="ECO:0000313" key="1">
    <source>
        <dbReference type="EMBL" id="EDL99502.1"/>
    </source>
</evidence>